<feature type="coiled-coil region" evidence="1">
    <location>
        <begin position="42"/>
        <end position="96"/>
    </location>
</feature>
<dbReference type="STRING" id="1094715.GCA_000236165_01631"/>
<gene>
    <name evidence="3" type="ORF">NCTC11370_00790</name>
</gene>
<dbReference type="Proteomes" id="UP000254554">
    <property type="component" value="Unassembled WGS sequence"/>
</dbReference>
<proteinExistence type="predicted"/>
<organism evidence="3 4">
    <name type="scientific">Fluoribacter dumoffii</name>
    <dbReference type="NCBI Taxonomy" id="463"/>
    <lineage>
        <taxon>Bacteria</taxon>
        <taxon>Pseudomonadati</taxon>
        <taxon>Pseudomonadota</taxon>
        <taxon>Gammaproteobacteria</taxon>
        <taxon>Legionellales</taxon>
        <taxon>Legionellaceae</taxon>
        <taxon>Fluoribacter</taxon>
    </lineage>
</organism>
<protein>
    <submittedName>
        <fullName evidence="3">Uncharacterized protein</fullName>
    </submittedName>
</protein>
<keyword evidence="4" id="KW-1185">Reference proteome</keyword>
<name>A0A377G8A1_9GAMM</name>
<feature type="compositionally biased region" description="Basic residues" evidence="2">
    <location>
        <begin position="7"/>
        <end position="21"/>
    </location>
</feature>
<evidence type="ECO:0000313" key="3">
    <source>
        <dbReference type="EMBL" id="STO20731.1"/>
    </source>
</evidence>
<dbReference type="EMBL" id="UGGT01000001">
    <property type="protein sequence ID" value="STO20731.1"/>
    <property type="molecule type" value="Genomic_DNA"/>
</dbReference>
<feature type="region of interest" description="Disordered" evidence="2">
    <location>
        <begin position="1"/>
        <end position="21"/>
    </location>
</feature>
<evidence type="ECO:0000256" key="1">
    <source>
        <dbReference type="SAM" id="Coils"/>
    </source>
</evidence>
<keyword evidence="1" id="KW-0175">Coiled coil</keyword>
<reference evidence="3 4" key="1">
    <citation type="submission" date="2018-06" db="EMBL/GenBank/DDBJ databases">
        <authorList>
            <consortium name="Pathogen Informatics"/>
            <person name="Doyle S."/>
        </authorList>
    </citation>
    <scope>NUCLEOTIDE SEQUENCE [LARGE SCALE GENOMIC DNA]</scope>
    <source>
        <strain evidence="3 4">NCTC11370</strain>
    </source>
</reference>
<evidence type="ECO:0000256" key="2">
    <source>
        <dbReference type="SAM" id="MobiDB-lite"/>
    </source>
</evidence>
<evidence type="ECO:0000313" key="4">
    <source>
        <dbReference type="Proteomes" id="UP000254554"/>
    </source>
</evidence>
<accession>A0A377G8A1</accession>
<dbReference type="AlphaFoldDB" id="A0A377G8A1"/>
<dbReference type="RefSeq" id="WP_010653029.1">
    <property type="nucleotide sequence ID" value="NZ_JAPHOO010000001.1"/>
</dbReference>
<dbReference type="OrthoDB" id="9958998at2"/>
<feature type="coiled-coil region" evidence="1">
    <location>
        <begin position="187"/>
        <end position="217"/>
    </location>
</feature>
<sequence>MSMSKHTIGKKVNSKKISKRGAKKVKEAVDITDMPQGNFKIEQALKEKADALKRELVSKEKSYQCVEINEDAKLWMQEYTKILARLQEQLQAIDQELELNKFSFREQDRDKRIQLLEKHNTLISDAILKLSPIASQLDLIENNLFPSQPSFKDYQQNKTTLNELFTSLLLRADGIEQKQKNLDEGLKGLLKADLELLQQQLQEIKLLKKNVDQMYQKQSQQMAFIPKELFTEVANQCYILDKKKFNFDQVCKLIEDKIEIAKQDAVIQQKVEELKGLHERLVNVNYTLYMASTRAMSERGDLIQDILKTELNTDERSRLVSLFKFNPEDYEIRLPLSSMKWDDDIASRQEMKNERSNLIARLEEKRKYVEHIQSKITAHQQEMKGVIGEDLEYCLKRARLYDALKQTNSARLRGDSFRHFERLQSTMAYDFAKGLNQPEMPVRLQDLLSYGFQSKSPDDSYVIREVRETSKELKILQDEFYQTFPTLDVRDNSFIYNGKSYPSDSEVGEHVKNYVLAKAKIDEVFRNGEQKVSYAEYIDFSQELQLLHESKTKIVQYLEAIEKEQAKNKINLLDIKSQLNKSYAPIILEEGKFKYKGLSYALNDPTHQLVKEYNELYQELSEALNKEFPTDSKSFRATTEKFSSLKTKQKDIFAFIEAQKQMKEELLEIQGNFLSQPQLTLQGKILNYKERSYGLDESTSKAVEEYNRLYLELTRSFDKELSPESISSKGINSQVFQQLKVRFSQLEEQKKVVMDFVAIQTQKEEFIERLDKFAILQVVDTNKLSYKGKIYQVNEKIKKQVDEYNRIYTTLSESFGPNFDKNKIKEVELLFEQLERAEGPFSRIQEFDKLTLHLQEQNDLINNKLQKVEKIQQEIDERIIELFPDEAKKLYFKDPVQDVPISEEDDPMLATLKSLKIIFRNHREAIIRLKSEIEDTQAALSFDNLDTSKEKLNAYHHRMKEGADTLVNDLKDTFTEHLLRFSSNDTLMQVINWIQKEIIVPLYNVIGKKQEETSYKPGFFAPKVEKNLHDFREKILPDLTELQTSIKNAAPAA</sequence>